<dbReference type="SMART" id="SM00028">
    <property type="entry name" value="TPR"/>
    <property type="match status" value="10"/>
</dbReference>
<keyword evidence="3" id="KW-0677">Repeat</keyword>
<proteinExistence type="inferred from homology"/>
<evidence type="ECO:0000313" key="9">
    <source>
        <dbReference type="Proteomes" id="UP000487268"/>
    </source>
</evidence>
<dbReference type="EMBL" id="WEGH01000001">
    <property type="protein sequence ID" value="MQY04100.1"/>
    <property type="molecule type" value="Genomic_DNA"/>
</dbReference>
<comment type="caution">
    <text evidence="8">The sequence shown here is derived from an EMBL/GenBank/DDBJ whole genome shotgun (WGS) entry which is preliminary data.</text>
</comment>
<dbReference type="Pfam" id="PF13424">
    <property type="entry name" value="TPR_12"/>
    <property type="match status" value="1"/>
</dbReference>
<dbReference type="PROSITE" id="PS50005">
    <property type="entry name" value="TPR"/>
    <property type="match status" value="1"/>
</dbReference>
<comment type="subcellular location">
    <subcellularLocation>
        <location evidence="1">Cytoplasm</location>
    </subcellularLocation>
</comment>
<dbReference type="PANTHER" id="PTHR46630:SF1">
    <property type="entry name" value="TETRATRICOPEPTIDE REPEAT PROTEIN 29"/>
    <property type="match status" value="1"/>
</dbReference>
<comment type="similarity">
    <text evidence="5">Belongs to the Rap family.</text>
</comment>
<evidence type="ECO:0000256" key="6">
    <source>
        <dbReference type="PROSITE-ProRule" id="PRU00339"/>
    </source>
</evidence>
<reference evidence="8 9" key="1">
    <citation type="submission" date="2019-10" db="EMBL/GenBank/DDBJ databases">
        <title>Actinomadura rubteroloni sp. nov. and Actinomadura macrotermitis sp. nov., isolated from the gut of fungus growing-termite Macrotermes natalensis.</title>
        <authorList>
            <person name="Benndorf R."/>
            <person name="Martin K."/>
            <person name="Kuefner M."/>
            <person name="De Beer W."/>
            <person name="Kaster A.-K."/>
            <person name="Vollmers J."/>
            <person name="Poulsen M."/>
            <person name="Beemelmanns C."/>
        </authorList>
    </citation>
    <scope>NUCLEOTIDE SEQUENCE [LARGE SCALE GENOMIC DNA]</scope>
    <source>
        <strain evidence="8 9">RB68</strain>
    </source>
</reference>
<evidence type="ECO:0000259" key="7">
    <source>
        <dbReference type="SMART" id="SM00382"/>
    </source>
</evidence>
<keyword evidence="9" id="KW-1185">Reference proteome</keyword>
<dbReference type="InterPro" id="IPR019734">
    <property type="entry name" value="TPR_rpt"/>
</dbReference>
<feature type="repeat" description="TPR" evidence="6">
    <location>
        <begin position="1115"/>
        <end position="1148"/>
    </location>
</feature>
<evidence type="ECO:0000256" key="2">
    <source>
        <dbReference type="ARBA" id="ARBA00022490"/>
    </source>
</evidence>
<dbReference type="InterPro" id="IPR051476">
    <property type="entry name" value="Bac_ResReg_Asp_Phosphatase"/>
</dbReference>
<evidence type="ECO:0000256" key="5">
    <source>
        <dbReference type="ARBA" id="ARBA00038253"/>
    </source>
</evidence>
<evidence type="ECO:0000313" key="8">
    <source>
        <dbReference type="EMBL" id="MQY04100.1"/>
    </source>
</evidence>
<dbReference type="Pfam" id="PF13374">
    <property type="entry name" value="TPR_10"/>
    <property type="match status" value="1"/>
</dbReference>
<evidence type="ECO:0000256" key="4">
    <source>
        <dbReference type="ARBA" id="ARBA00022803"/>
    </source>
</evidence>
<accession>A0A7K0BSD9</accession>
<dbReference type="Gene3D" id="3.40.50.300">
    <property type="entry name" value="P-loop containing nucleotide triphosphate hydrolases"/>
    <property type="match status" value="1"/>
</dbReference>
<dbReference type="InterPro" id="IPR011990">
    <property type="entry name" value="TPR-like_helical_dom_sf"/>
</dbReference>
<evidence type="ECO:0000256" key="1">
    <source>
        <dbReference type="ARBA" id="ARBA00004496"/>
    </source>
</evidence>
<dbReference type="GO" id="GO:0043531">
    <property type="term" value="F:ADP binding"/>
    <property type="evidence" value="ECO:0007669"/>
    <property type="project" value="InterPro"/>
</dbReference>
<evidence type="ECO:0000256" key="3">
    <source>
        <dbReference type="ARBA" id="ARBA00022737"/>
    </source>
</evidence>
<feature type="domain" description="AAA+ ATPase" evidence="7">
    <location>
        <begin position="226"/>
        <end position="494"/>
    </location>
</feature>
<dbReference type="SUPFAM" id="SSF48452">
    <property type="entry name" value="TPR-like"/>
    <property type="match status" value="3"/>
</dbReference>
<name>A0A7K0BSD9_9ACTN</name>
<dbReference type="SMART" id="SM00382">
    <property type="entry name" value="AAA"/>
    <property type="match status" value="1"/>
</dbReference>
<sequence>MLTSLGPQRFEELSQALALQVLGPSVEIFGDGPDGGREASFENLTHFPTAEAPWHGYGILQAKFRKRPERSKDADWLIEQIGAELRAWANPRSHRVTQGRIPKYLLITTNVILTAVPGRGGIARVDEAIQRYAHDLGLPLLGWEIWHYDKICRLLDEFEGIRHANADAVLPGDVLSRLYDHLERIEATHSPALGGPGLPSEMRPLVGREVELVEGGRRLQEPEEGQRPAIVVTGAPGIGKSALALRLARLAADAYPDGQFHIDLSLWTAGNNQVDLVQVLLQTLRPSEALPEGRARQIIVLRSLLSRCRVLLLMDDIASEEALAEILQMDGPFAIVCTSRAKLSGLTGYVHFIELSQMPVHDGTELVRAISGPDRLTSEQVSALVEACAGHPLALHVATAHLARRPRANIDRLIADITNPERGVRALRAGQTALEPVLESSFTALSSEQADLFITLGILPYMSVTADVVAATTVEPHELDNACIDDVIGLLDSLFELSLIEQVEQDRFVLHEILHRFARLKSASATPKRREEVIRRACLMLAARTNSASKSIGFDDKNAIVPAQSNEEALLQLNTDRPGCIALAEQATHDGLWEQVGLLAATITPSMHLGGRWKEIERLCRCLLEAGTATGNSDWTVSALHNLGLAAAHLGDSEDAASLLQRSAETARAAEDPFHYFMARFSFGTLLINLGLGSEAIPHLRCGLRFWRSIDDRLMLSRALQNLGQANLIIGRLNRAERYIRNSRELCKVAGLSDFQGREALATLLRHSGRMAEAAQETFSSLIRARIVGDRGWEAQALMELAETPENERPVDAPTQPVETALNIYRDMGDIQGQVRALFQLGRQAAEQAELQQAIECFTDCVNLATGIGDHLTAAQAASTLATFHGGVGHLEEAEAYFADAREMADYTGSPLVIGHVLRERAQYLRHQGLADEAAARLTEAVRLLETTEDRAALTSTRVALGEALVVSGRWQEGAKELEPIAALPENEASPSTKAQALRSLSVLYSRRGLHREAETAVSKALDQVERIGDKGAILACRMALANMHARNQDHIQALEQYDKAIEAALELKDLHVLLTAQAMASTCRLTNGEKEKAFADMTKLLPLAERLGMQAVKTTLHANIGVYHSHSGDHEQALTEFRTALSITKSLGDGGLRASCLLNLARSHQALSQTAAAGDYARQAFTLHQQLGGWKDAAEAIRLLLQLHWSENSGSALPSVNELLGDEQPVDGRTLEAWHSLVNTLKDSALSPQYVTNHPASTNGRTINLSAEVQRELAGIDAQLMIQRLSNSRQSCLVCGLAIDEQGRAELFLLLPREGLQLTARLTHPHCGASKVVRFRGKNLKEPQITMETECIIFGDNIAGIIVDCYGGWGFVEGKGFEDLILGHFRRNGFVDLQATLEGVDGPMGIAELAVGSGAGVRAHLKNNILSLTASQGEVLVRMPLDFLPCWYRKAAEGTLIVLVGRNLQGMAAEDMSYLSKAISAGNVVGGAAPLTVIRPSRNTRCPCMSRKGRKFKHCCGRRRTEG</sequence>
<protein>
    <recommendedName>
        <fullName evidence="7">AAA+ ATPase domain-containing protein</fullName>
    </recommendedName>
</protein>
<keyword evidence="2" id="KW-0963">Cytoplasm</keyword>
<organism evidence="8 9">
    <name type="scientific">Actinomadura macrotermitis</name>
    <dbReference type="NCBI Taxonomy" id="2585200"/>
    <lineage>
        <taxon>Bacteria</taxon>
        <taxon>Bacillati</taxon>
        <taxon>Actinomycetota</taxon>
        <taxon>Actinomycetes</taxon>
        <taxon>Streptosporangiales</taxon>
        <taxon>Thermomonosporaceae</taxon>
        <taxon>Actinomadura</taxon>
    </lineage>
</organism>
<dbReference type="SUPFAM" id="SSF52540">
    <property type="entry name" value="P-loop containing nucleoside triphosphate hydrolases"/>
    <property type="match status" value="1"/>
</dbReference>
<dbReference type="InterPro" id="IPR027417">
    <property type="entry name" value="P-loop_NTPase"/>
</dbReference>
<dbReference type="PRINTS" id="PR00364">
    <property type="entry name" value="DISEASERSIST"/>
</dbReference>
<dbReference type="Gene3D" id="1.25.40.10">
    <property type="entry name" value="Tetratricopeptide repeat domain"/>
    <property type="match status" value="3"/>
</dbReference>
<gene>
    <name evidence="8" type="ORF">ACRB68_21490</name>
</gene>
<dbReference type="Proteomes" id="UP000487268">
    <property type="component" value="Unassembled WGS sequence"/>
</dbReference>
<keyword evidence="4 6" id="KW-0802">TPR repeat</keyword>
<dbReference type="PANTHER" id="PTHR46630">
    <property type="entry name" value="TETRATRICOPEPTIDE REPEAT PROTEIN 29"/>
    <property type="match status" value="1"/>
</dbReference>
<dbReference type="InterPro" id="IPR003593">
    <property type="entry name" value="AAA+_ATPase"/>
</dbReference>
<dbReference type="GO" id="GO:0005737">
    <property type="term" value="C:cytoplasm"/>
    <property type="evidence" value="ECO:0007669"/>
    <property type="project" value="UniProtKB-SubCell"/>
</dbReference>